<protein>
    <submittedName>
        <fullName evidence="7">Glycine betaine/proline transport system substrate-binding protein</fullName>
    </submittedName>
</protein>
<keyword evidence="3" id="KW-1003">Cell membrane</keyword>
<proteinExistence type="predicted"/>
<dbReference type="STRING" id="55969.SD72_01805"/>
<feature type="chain" id="PRO_5038655910" evidence="5">
    <location>
        <begin position="22"/>
        <end position="303"/>
    </location>
</feature>
<evidence type="ECO:0000256" key="1">
    <source>
        <dbReference type="ARBA" id="ARBA00004236"/>
    </source>
</evidence>
<evidence type="ECO:0000256" key="3">
    <source>
        <dbReference type="ARBA" id="ARBA00022475"/>
    </source>
</evidence>
<dbReference type="RefSeq" id="WP_141885928.1">
    <property type="nucleotide sequence ID" value="NZ_BAAAUY010000007.1"/>
</dbReference>
<dbReference type="GO" id="GO:0015871">
    <property type="term" value="P:choline transport"/>
    <property type="evidence" value="ECO:0007669"/>
    <property type="project" value="TreeGrafter"/>
</dbReference>
<dbReference type="OrthoDB" id="9787902at2"/>
<dbReference type="PROSITE" id="PS51257">
    <property type="entry name" value="PROKAR_LIPOPROTEIN"/>
    <property type="match status" value="1"/>
</dbReference>
<keyword evidence="4" id="KW-0472">Membrane</keyword>
<dbReference type="AlphaFoldDB" id="A0A542Y333"/>
<organism evidence="7 8">
    <name type="scientific">Leucobacter komagatae</name>
    <dbReference type="NCBI Taxonomy" id="55969"/>
    <lineage>
        <taxon>Bacteria</taxon>
        <taxon>Bacillati</taxon>
        <taxon>Actinomycetota</taxon>
        <taxon>Actinomycetes</taxon>
        <taxon>Micrococcales</taxon>
        <taxon>Microbacteriaceae</taxon>
        <taxon>Leucobacter</taxon>
    </lineage>
</organism>
<dbReference type="PANTHER" id="PTHR47737:SF1">
    <property type="entry name" value="GLYCINE BETAINE_PROLINE BETAINE TRANSPORT SYSTEM PERMEASE PROTEIN PROW"/>
    <property type="match status" value="1"/>
</dbReference>
<dbReference type="CDD" id="cd13639">
    <property type="entry name" value="PBP2_OpuAC_like"/>
    <property type="match status" value="1"/>
</dbReference>
<evidence type="ECO:0000256" key="5">
    <source>
        <dbReference type="SAM" id="SignalP"/>
    </source>
</evidence>
<reference evidence="7 8" key="1">
    <citation type="submission" date="2019-06" db="EMBL/GenBank/DDBJ databases">
        <title>Sequencing the genomes of 1000 actinobacteria strains.</title>
        <authorList>
            <person name="Klenk H.-P."/>
        </authorList>
    </citation>
    <scope>NUCLEOTIDE SEQUENCE [LARGE SCALE GENOMIC DNA]</scope>
    <source>
        <strain evidence="7 8">DSM 8803</strain>
    </source>
</reference>
<evidence type="ECO:0000256" key="2">
    <source>
        <dbReference type="ARBA" id="ARBA00022448"/>
    </source>
</evidence>
<gene>
    <name evidence="7" type="ORF">FB468_0475</name>
</gene>
<sequence length="303" mass="32119">MKKRHLTTAIALAAAGSLALAGCTNGATDDGGGSGSGEGGDTITLSFLPGWTDGLSTAYLLEDQLGKLGYTVEMEELTDAAVIYAGLANGDFDMYPSAWSEATHAQYMEQFGEKIEDLGSYYEGASLTIAVPDYMDDINSIEDLKGKADRFGGEIIGIEPGAGLTKQTQDVMLPEYGLGSEYELVTSSTGAMLATLQSKIDAKEDVVVTLWRPFWANAAFPVKDLQDPKGAMGGTEGLHFLGKLGFAEEFPEAADYIKGIKLDDDAYGALESLITGDEYKDDPKGAVQAWLKDNADAYPGLIA</sequence>
<keyword evidence="2" id="KW-0813">Transport</keyword>
<dbReference type="GO" id="GO:0005275">
    <property type="term" value="F:amine transmembrane transporter activity"/>
    <property type="evidence" value="ECO:0007669"/>
    <property type="project" value="TreeGrafter"/>
</dbReference>
<dbReference type="PANTHER" id="PTHR47737">
    <property type="entry name" value="GLYCINE BETAINE/PROLINE BETAINE TRANSPORT SYSTEM PERMEASE PROTEIN PROW"/>
    <property type="match status" value="1"/>
</dbReference>
<dbReference type="GO" id="GO:0015226">
    <property type="term" value="F:carnitine transmembrane transporter activity"/>
    <property type="evidence" value="ECO:0007669"/>
    <property type="project" value="TreeGrafter"/>
</dbReference>
<dbReference type="GO" id="GO:0031460">
    <property type="term" value="P:glycine betaine transport"/>
    <property type="evidence" value="ECO:0007669"/>
    <property type="project" value="TreeGrafter"/>
</dbReference>
<evidence type="ECO:0000313" key="7">
    <source>
        <dbReference type="EMBL" id="TQL42482.1"/>
    </source>
</evidence>
<dbReference type="Gene3D" id="3.40.190.10">
    <property type="entry name" value="Periplasmic binding protein-like II"/>
    <property type="match status" value="1"/>
</dbReference>
<comment type="subcellular location">
    <subcellularLocation>
        <location evidence="1">Cell membrane</location>
    </subcellularLocation>
</comment>
<dbReference type="Proteomes" id="UP000319094">
    <property type="component" value="Unassembled WGS sequence"/>
</dbReference>
<dbReference type="Pfam" id="PF04069">
    <property type="entry name" value="OpuAC"/>
    <property type="match status" value="1"/>
</dbReference>
<dbReference type="Gene3D" id="3.40.190.100">
    <property type="entry name" value="Glycine betaine-binding periplasmic protein, domain 2"/>
    <property type="match status" value="1"/>
</dbReference>
<keyword evidence="5" id="KW-0732">Signal</keyword>
<dbReference type="EMBL" id="VFON01000001">
    <property type="protein sequence ID" value="TQL42482.1"/>
    <property type="molecule type" value="Genomic_DNA"/>
</dbReference>
<keyword evidence="8" id="KW-1185">Reference proteome</keyword>
<evidence type="ECO:0000256" key="4">
    <source>
        <dbReference type="ARBA" id="ARBA00023136"/>
    </source>
</evidence>
<comment type="caution">
    <text evidence="7">The sequence shown here is derived from an EMBL/GenBank/DDBJ whole genome shotgun (WGS) entry which is preliminary data.</text>
</comment>
<feature type="signal peptide" evidence="5">
    <location>
        <begin position="1"/>
        <end position="21"/>
    </location>
</feature>
<dbReference type="GO" id="GO:0043190">
    <property type="term" value="C:ATP-binding cassette (ABC) transporter complex"/>
    <property type="evidence" value="ECO:0007669"/>
    <property type="project" value="InterPro"/>
</dbReference>
<dbReference type="InterPro" id="IPR007210">
    <property type="entry name" value="ABC_Gly_betaine_transp_sub-bd"/>
</dbReference>
<name>A0A542Y333_9MICO</name>
<accession>A0A542Y333</accession>
<evidence type="ECO:0000259" key="6">
    <source>
        <dbReference type="Pfam" id="PF04069"/>
    </source>
</evidence>
<dbReference type="SUPFAM" id="SSF53850">
    <property type="entry name" value="Periplasmic binding protein-like II"/>
    <property type="match status" value="1"/>
</dbReference>
<evidence type="ECO:0000313" key="8">
    <source>
        <dbReference type="Proteomes" id="UP000319094"/>
    </source>
</evidence>
<feature type="domain" description="ABC-type glycine betaine transport system substrate-binding" evidence="6">
    <location>
        <begin position="42"/>
        <end position="292"/>
    </location>
</feature>